<evidence type="ECO:0000313" key="1">
    <source>
        <dbReference type="EMBL" id="RDX45362.1"/>
    </source>
</evidence>
<dbReference type="AlphaFoldDB" id="A0A371CYJ8"/>
<dbReference type="EMBL" id="KZ857438">
    <property type="protein sequence ID" value="RDX45362.1"/>
    <property type="molecule type" value="Genomic_DNA"/>
</dbReference>
<keyword evidence="2" id="KW-1185">Reference proteome</keyword>
<dbReference type="InterPro" id="IPR014710">
    <property type="entry name" value="RmlC-like_jellyroll"/>
</dbReference>
<reference evidence="1 2" key="1">
    <citation type="journal article" date="2018" name="Biotechnol. Biofuels">
        <title>Integrative visual omics of the white-rot fungus Polyporus brumalis exposes the biotechnological potential of its oxidative enzymes for delignifying raw plant biomass.</title>
        <authorList>
            <person name="Miyauchi S."/>
            <person name="Rancon A."/>
            <person name="Drula E."/>
            <person name="Hage H."/>
            <person name="Chaduli D."/>
            <person name="Favel A."/>
            <person name="Grisel S."/>
            <person name="Henrissat B."/>
            <person name="Herpoel-Gimbert I."/>
            <person name="Ruiz-Duenas F.J."/>
            <person name="Chevret D."/>
            <person name="Hainaut M."/>
            <person name="Lin J."/>
            <person name="Wang M."/>
            <person name="Pangilinan J."/>
            <person name="Lipzen A."/>
            <person name="Lesage-Meessen L."/>
            <person name="Navarro D."/>
            <person name="Riley R."/>
            <person name="Grigoriev I.V."/>
            <person name="Zhou S."/>
            <person name="Raouche S."/>
            <person name="Rosso M.N."/>
        </authorList>
    </citation>
    <scope>NUCLEOTIDE SEQUENCE [LARGE SCALE GENOMIC DNA]</scope>
    <source>
        <strain evidence="1 2">BRFM 1820</strain>
    </source>
</reference>
<proteinExistence type="predicted"/>
<sequence>MSTGPSESNQDYLVRTADLSPDAFKHLSHWSPVANTNHTYQFPLGDSTGLTKTAVHLCRLPAGQTATTLHWHTHADEWFYVLEASPDAVILIWDGKEGETDPKTVVPREESVKAGDFLGFKAGTPRAHTFRAGEKDMLYLIGGSREELDVCHYPGVGMSKVIGREVEWTFEDKSVTFEEKKPYRK</sequence>
<gene>
    <name evidence="1" type="ORF">OH76DRAFT_1004400</name>
</gene>
<dbReference type="CDD" id="cd02224">
    <property type="entry name" value="cupin_SPO2919-like"/>
    <property type="match status" value="1"/>
</dbReference>
<dbReference type="Proteomes" id="UP000256964">
    <property type="component" value="Unassembled WGS sequence"/>
</dbReference>
<protein>
    <submittedName>
        <fullName evidence="1">Uncharacterized protein</fullName>
    </submittedName>
</protein>
<name>A0A371CYJ8_9APHY</name>
<dbReference type="OrthoDB" id="10263073at2759"/>
<organism evidence="1 2">
    <name type="scientific">Lentinus brumalis</name>
    <dbReference type="NCBI Taxonomy" id="2498619"/>
    <lineage>
        <taxon>Eukaryota</taxon>
        <taxon>Fungi</taxon>
        <taxon>Dikarya</taxon>
        <taxon>Basidiomycota</taxon>
        <taxon>Agaricomycotina</taxon>
        <taxon>Agaricomycetes</taxon>
        <taxon>Polyporales</taxon>
        <taxon>Polyporaceae</taxon>
        <taxon>Lentinus</taxon>
    </lineage>
</organism>
<evidence type="ECO:0000313" key="2">
    <source>
        <dbReference type="Proteomes" id="UP000256964"/>
    </source>
</evidence>
<dbReference type="Gene3D" id="2.60.120.10">
    <property type="entry name" value="Jelly Rolls"/>
    <property type="match status" value="1"/>
</dbReference>
<accession>A0A371CYJ8</accession>
<dbReference type="SUPFAM" id="SSF51182">
    <property type="entry name" value="RmlC-like cupins"/>
    <property type="match status" value="1"/>
</dbReference>
<dbReference type="InterPro" id="IPR011051">
    <property type="entry name" value="RmlC_Cupin_sf"/>
</dbReference>